<evidence type="ECO:0000256" key="1">
    <source>
        <dbReference type="ARBA" id="ARBA00008925"/>
    </source>
</evidence>
<sequence>MLDSRRTLREPPVIICKSCGRENEDKFKFCLGCGSGLEAPKPKAQPDTLDCPHCGAAVPGGFKFCGACGGSLQQMASEPAVNETTLTGGPRPASSSSEPEEEVRRLGELTVIRPDGSEGARIELTSKGVTLGRTSEHEVLANDPFLSPEHAALSYESGRVMLRDLDSINGVFWRLRDDVELEHGDMIRVGQELLRFEMADKVDELSTGWKGDDAEVKRQGSPDRGVWGRLALIGGPDVETRAYEVHTSEVTLGREIGTILFRDDGFVSGKHARIYRDQDRVYLRDLGSSNGTYIKIRGQRQLANGDLILMGQQLFRLQIG</sequence>
<evidence type="ECO:0000256" key="4">
    <source>
        <dbReference type="ARBA" id="ARBA00023163"/>
    </source>
</evidence>
<keyword evidence="2" id="KW-0479">Metal-binding</keyword>
<evidence type="ECO:0000313" key="8">
    <source>
        <dbReference type="Proteomes" id="UP000282926"/>
    </source>
</evidence>
<evidence type="ECO:0000256" key="5">
    <source>
        <dbReference type="SAM" id="MobiDB-lite"/>
    </source>
</evidence>
<evidence type="ECO:0000259" key="6">
    <source>
        <dbReference type="PROSITE" id="PS50006"/>
    </source>
</evidence>
<dbReference type="EMBL" id="SADD01000001">
    <property type="protein sequence ID" value="RVU48290.1"/>
    <property type="molecule type" value="Genomic_DNA"/>
</dbReference>
<dbReference type="SUPFAM" id="SSF49879">
    <property type="entry name" value="SMAD/FHA domain"/>
    <property type="match status" value="2"/>
</dbReference>
<reference evidence="7 8" key="1">
    <citation type="submission" date="2019-01" db="EMBL/GenBank/DDBJ databases">
        <title>Lujinxingia litoralis gen. nov., sp. nov. and Lujinxingia sediminis gen. nov., sp. nov., new members in the order Bradymonadales, isolated from coastal sediment.</title>
        <authorList>
            <person name="Li C.-M."/>
        </authorList>
    </citation>
    <scope>NUCLEOTIDE SEQUENCE [LARGE SCALE GENOMIC DNA]</scope>
    <source>
        <strain evidence="7 8">SEH01</strain>
    </source>
</reference>
<dbReference type="InterPro" id="IPR019761">
    <property type="entry name" value="DNA-dir_RNA_pol-M_15_CS"/>
</dbReference>
<organism evidence="7 8">
    <name type="scientific">Lujinxingia sediminis</name>
    <dbReference type="NCBI Taxonomy" id="2480984"/>
    <lineage>
        <taxon>Bacteria</taxon>
        <taxon>Deltaproteobacteria</taxon>
        <taxon>Bradymonadales</taxon>
        <taxon>Lujinxingiaceae</taxon>
        <taxon>Lujinxingia</taxon>
    </lineage>
</organism>
<dbReference type="PROSITE" id="PS01030">
    <property type="entry name" value="RNA_POL_M_15KD"/>
    <property type="match status" value="1"/>
</dbReference>
<dbReference type="Gene3D" id="2.60.200.20">
    <property type="match status" value="2"/>
</dbReference>
<dbReference type="InterPro" id="IPR000253">
    <property type="entry name" value="FHA_dom"/>
</dbReference>
<dbReference type="Pfam" id="PF00498">
    <property type="entry name" value="FHA"/>
    <property type="match status" value="2"/>
</dbReference>
<dbReference type="PANTHER" id="PTHR23308">
    <property type="entry name" value="NUCLEAR INHIBITOR OF PROTEIN PHOSPHATASE-1"/>
    <property type="match status" value="1"/>
</dbReference>
<feature type="domain" description="FHA" evidence="6">
    <location>
        <begin position="129"/>
        <end position="172"/>
    </location>
</feature>
<dbReference type="InterPro" id="IPR050923">
    <property type="entry name" value="Cell_Proc_Reg/RNA_Proc"/>
</dbReference>
<dbReference type="CDD" id="cd00060">
    <property type="entry name" value="FHA"/>
    <property type="match status" value="2"/>
</dbReference>
<dbReference type="InterPro" id="IPR008984">
    <property type="entry name" value="SMAD_FHA_dom_sf"/>
</dbReference>
<comment type="similarity">
    <text evidence="1">Belongs to the archaeal RpoM/eukaryotic RPA12/RPB9/RPC11 RNA polymerase family.</text>
</comment>
<protein>
    <submittedName>
        <fullName evidence="7">FHA domain-containing protein</fullName>
    </submittedName>
</protein>
<dbReference type="InterPro" id="IPR025874">
    <property type="entry name" value="DZR"/>
</dbReference>
<keyword evidence="3" id="KW-0862">Zinc</keyword>
<evidence type="ECO:0000256" key="2">
    <source>
        <dbReference type="ARBA" id="ARBA00022723"/>
    </source>
</evidence>
<dbReference type="Proteomes" id="UP000282926">
    <property type="component" value="Unassembled WGS sequence"/>
</dbReference>
<feature type="domain" description="FHA" evidence="6">
    <location>
        <begin position="250"/>
        <end position="294"/>
    </location>
</feature>
<keyword evidence="4" id="KW-0804">Transcription</keyword>
<name>A0ABY0CXY4_9DELT</name>
<gene>
    <name evidence="7" type="ORF">EA187_02310</name>
</gene>
<dbReference type="Pfam" id="PF12773">
    <property type="entry name" value="DZR"/>
    <property type="match status" value="1"/>
</dbReference>
<feature type="region of interest" description="Disordered" evidence="5">
    <location>
        <begin position="79"/>
        <end position="102"/>
    </location>
</feature>
<keyword evidence="8" id="KW-1185">Reference proteome</keyword>
<dbReference type="PROSITE" id="PS50006">
    <property type="entry name" value="FHA_DOMAIN"/>
    <property type="match status" value="2"/>
</dbReference>
<accession>A0ABY0CXY4</accession>
<evidence type="ECO:0000256" key="3">
    <source>
        <dbReference type="ARBA" id="ARBA00022833"/>
    </source>
</evidence>
<evidence type="ECO:0000313" key="7">
    <source>
        <dbReference type="EMBL" id="RVU48290.1"/>
    </source>
</evidence>
<comment type="caution">
    <text evidence="7">The sequence shown here is derived from an EMBL/GenBank/DDBJ whole genome shotgun (WGS) entry which is preliminary data.</text>
</comment>
<proteinExistence type="inferred from homology"/>
<dbReference type="SMART" id="SM00240">
    <property type="entry name" value="FHA"/>
    <property type="match status" value="2"/>
</dbReference>